<dbReference type="Proteomes" id="UP001583172">
    <property type="component" value="Unassembled WGS sequence"/>
</dbReference>
<keyword evidence="4" id="KW-0805">Transcription regulation</keyword>
<dbReference type="Gene3D" id="4.10.240.10">
    <property type="entry name" value="Zn(2)-C6 fungal-type DNA-binding domain"/>
    <property type="match status" value="1"/>
</dbReference>
<comment type="caution">
    <text evidence="10">The sequence shown here is derived from an EMBL/GenBank/DDBJ whole genome shotgun (WGS) entry which is preliminary data.</text>
</comment>
<dbReference type="InterPro" id="IPR007219">
    <property type="entry name" value="XnlR_reg_dom"/>
</dbReference>
<feature type="compositionally biased region" description="Low complexity" evidence="8">
    <location>
        <begin position="1075"/>
        <end position="1084"/>
    </location>
</feature>
<feature type="region of interest" description="Disordered" evidence="8">
    <location>
        <begin position="878"/>
        <end position="971"/>
    </location>
</feature>
<feature type="region of interest" description="Disordered" evidence="8">
    <location>
        <begin position="1037"/>
        <end position="1094"/>
    </location>
</feature>
<protein>
    <recommendedName>
        <fullName evidence="9">Zn(2)-C6 fungal-type domain-containing protein</fullName>
    </recommendedName>
</protein>
<evidence type="ECO:0000313" key="10">
    <source>
        <dbReference type="EMBL" id="KAL1839916.1"/>
    </source>
</evidence>
<dbReference type="InterPro" id="IPR052202">
    <property type="entry name" value="Yeast_MetPath_Reg"/>
</dbReference>
<evidence type="ECO:0000256" key="6">
    <source>
        <dbReference type="ARBA" id="ARBA00023163"/>
    </source>
</evidence>
<organism evidence="10 11">
    <name type="scientific">Humicola insolens</name>
    <name type="common">Soft-rot fungus</name>
    <dbReference type="NCBI Taxonomy" id="85995"/>
    <lineage>
        <taxon>Eukaryota</taxon>
        <taxon>Fungi</taxon>
        <taxon>Dikarya</taxon>
        <taxon>Ascomycota</taxon>
        <taxon>Pezizomycotina</taxon>
        <taxon>Sordariomycetes</taxon>
        <taxon>Sordariomycetidae</taxon>
        <taxon>Sordariales</taxon>
        <taxon>Chaetomiaceae</taxon>
        <taxon>Mycothermus</taxon>
    </lineage>
</organism>
<accession>A0ABR3VDS4</accession>
<evidence type="ECO:0000256" key="3">
    <source>
        <dbReference type="ARBA" id="ARBA00022833"/>
    </source>
</evidence>
<dbReference type="InterPro" id="IPR036864">
    <property type="entry name" value="Zn2-C6_fun-type_DNA-bd_sf"/>
</dbReference>
<evidence type="ECO:0000256" key="7">
    <source>
        <dbReference type="ARBA" id="ARBA00023242"/>
    </source>
</evidence>
<feature type="compositionally biased region" description="Low complexity" evidence="8">
    <location>
        <begin position="1042"/>
        <end position="1067"/>
    </location>
</feature>
<evidence type="ECO:0000259" key="9">
    <source>
        <dbReference type="PROSITE" id="PS50048"/>
    </source>
</evidence>
<name>A0ABR3VDS4_HUMIN</name>
<feature type="compositionally biased region" description="Polar residues" evidence="8">
    <location>
        <begin position="612"/>
        <end position="621"/>
    </location>
</feature>
<dbReference type="InterPro" id="IPR001138">
    <property type="entry name" value="Zn2Cys6_DnaBD"/>
</dbReference>
<dbReference type="SMART" id="SM00066">
    <property type="entry name" value="GAL4"/>
    <property type="match status" value="1"/>
</dbReference>
<feature type="compositionally biased region" description="Low complexity" evidence="8">
    <location>
        <begin position="928"/>
        <end position="944"/>
    </location>
</feature>
<dbReference type="Pfam" id="PF00172">
    <property type="entry name" value="Zn_clus"/>
    <property type="match status" value="1"/>
</dbReference>
<feature type="region of interest" description="Disordered" evidence="8">
    <location>
        <begin position="691"/>
        <end position="761"/>
    </location>
</feature>
<dbReference type="SUPFAM" id="SSF57701">
    <property type="entry name" value="Zn2/Cys6 DNA-binding domain"/>
    <property type="match status" value="1"/>
</dbReference>
<feature type="compositionally biased region" description="Low complexity" evidence="8">
    <location>
        <begin position="833"/>
        <end position="854"/>
    </location>
</feature>
<feature type="compositionally biased region" description="Polar residues" evidence="8">
    <location>
        <begin position="638"/>
        <end position="649"/>
    </location>
</feature>
<proteinExistence type="predicted"/>
<dbReference type="EMBL" id="JAZGSY010000135">
    <property type="protein sequence ID" value="KAL1839916.1"/>
    <property type="molecule type" value="Genomic_DNA"/>
</dbReference>
<keyword evidence="6" id="KW-0804">Transcription</keyword>
<reference evidence="10 11" key="1">
    <citation type="journal article" date="2024" name="Commun. Biol.">
        <title>Comparative genomic analysis of thermophilic fungi reveals convergent evolutionary adaptations and gene losses.</title>
        <authorList>
            <person name="Steindorff A.S."/>
            <person name="Aguilar-Pontes M.V."/>
            <person name="Robinson A.J."/>
            <person name="Andreopoulos B."/>
            <person name="LaButti K."/>
            <person name="Kuo A."/>
            <person name="Mondo S."/>
            <person name="Riley R."/>
            <person name="Otillar R."/>
            <person name="Haridas S."/>
            <person name="Lipzen A."/>
            <person name="Grimwood J."/>
            <person name="Schmutz J."/>
            <person name="Clum A."/>
            <person name="Reid I.D."/>
            <person name="Moisan M.C."/>
            <person name="Butler G."/>
            <person name="Nguyen T.T.M."/>
            <person name="Dewar K."/>
            <person name="Conant G."/>
            <person name="Drula E."/>
            <person name="Henrissat B."/>
            <person name="Hansel C."/>
            <person name="Singer S."/>
            <person name="Hutchinson M.I."/>
            <person name="de Vries R.P."/>
            <person name="Natvig D.O."/>
            <person name="Powell A.J."/>
            <person name="Tsang A."/>
            <person name="Grigoriev I.V."/>
        </authorList>
    </citation>
    <scope>NUCLEOTIDE SEQUENCE [LARGE SCALE GENOMIC DNA]</scope>
    <source>
        <strain evidence="10 11">CBS 620.91</strain>
    </source>
</reference>
<feature type="compositionally biased region" description="Polar residues" evidence="8">
    <location>
        <begin position="691"/>
        <end position="718"/>
    </location>
</feature>
<evidence type="ECO:0000256" key="2">
    <source>
        <dbReference type="ARBA" id="ARBA00022723"/>
    </source>
</evidence>
<dbReference type="CDD" id="cd14723">
    <property type="entry name" value="ZIP_Ppr1"/>
    <property type="match status" value="1"/>
</dbReference>
<dbReference type="PANTHER" id="PTHR47782:SF8">
    <property type="entry name" value="ZN(II)2CYS6 TRANSCRIPTION FACTOR (EUROFUNG)"/>
    <property type="match status" value="1"/>
</dbReference>
<feature type="compositionally biased region" description="Gly residues" evidence="8">
    <location>
        <begin position="1085"/>
        <end position="1094"/>
    </location>
</feature>
<keyword evidence="2" id="KW-0479">Metal-binding</keyword>
<feature type="region of interest" description="Disordered" evidence="8">
    <location>
        <begin position="612"/>
        <end position="655"/>
    </location>
</feature>
<dbReference type="CDD" id="cd12148">
    <property type="entry name" value="fungal_TF_MHR"/>
    <property type="match status" value="1"/>
</dbReference>
<feature type="compositionally biased region" description="Pro residues" evidence="8">
    <location>
        <begin position="816"/>
        <end position="832"/>
    </location>
</feature>
<keyword evidence="11" id="KW-1185">Reference proteome</keyword>
<keyword evidence="7" id="KW-0539">Nucleus</keyword>
<comment type="subcellular location">
    <subcellularLocation>
        <location evidence="1">Nucleus</location>
    </subcellularLocation>
</comment>
<evidence type="ECO:0000313" key="11">
    <source>
        <dbReference type="Proteomes" id="UP001583172"/>
    </source>
</evidence>
<gene>
    <name evidence="10" type="ORF">VTJ49DRAFT_1004</name>
</gene>
<dbReference type="PROSITE" id="PS50048">
    <property type="entry name" value="ZN2_CY6_FUNGAL_2"/>
    <property type="match status" value="1"/>
</dbReference>
<evidence type="ECO:0000256" key="5">
    <source>
        <dbReference type="ARBA" id="ARBA00023125"/>
    </source>
</evidence>
<feature type="compositionally biased region" description="Low complexity" evidence="8">
    <location>
        <begin position="883"/>
        <end position="892"/>
    </location>
</feature>
<keyword evidence="5" id="KW-0238">DNA-binding</keyword>
<dbReference type="PROSITE" id="PS00463">
    <property type="entry name" value="ZN2_CY6_FUNGAL_1"/>
    <property type="match status" value="1"/>
</dbReference>
<dbReference type="Pfam" id="PF04082">
    <property type="entry name" value="Fungal_trans"/>
    <property type="match status" value="1"/>
</dbReference>
<sequence length="1094" mass="120438">MDPAAVFHQSLGSVFPPQHFFPGPAPVPIPFAWTSPEPDVHDAPHRVAHTLTACCRCRQRKTRCDPALPRCLPCERSGSTCEYYDSTKGKRINRSYVVSLQKKVRELEAELAKYTDQDEDDSQSQDDLLYPGGIVRFEGTDEMPRYLGPSSGTAMMRLLMEEAKRYAESRKIANLIPELLARRAERRDRMQSVVMGSISGPSGRTKSYPAHSIIPASALPSREIVDGLVRAFNDRVQVLTPVLHEKEFEQDVNAVFAGDKDPYRHFVVNMVVAIALQKVGKYAGLPDSYFHNAMRRFEDVVRPQDLKTLQCLVLIAQYSLMTPTRTATYYVTGLATRICQQMGLGDERTITIGASDPRTLDMRRRMSWIVTAQEFGLAFTMGRPNGFAKADDVMNVKFFDPIPDEDITPEGIRSSKTCERKLVAIHFCKMRLLQAEIRRVLYEKKRPEPAHESHPWFSQMEQRIKDWLDACPEQPVWCKPLLTGCYHSMMISLYRPSLQVPKPTSNAALKCFENARSIVDITCRQIEEGTVDITWESLLTAYAALNALLWSISYSEVRNEHARDDVQDIVATALEALRIFSDRWPGTSSAVQLYTAIAGACLQSYDVGEDTASSPSSSTIHGTPISAADALSPESDAARSTPTRQTGPPSATPLFNPASPFGYVFDAAAEAAMSAQFGCINGTSPFPRQPSFRSNSIFMSPSSDSNGRRFSQLAPDSNESLERGPNTPPPPLVIPKQESMSPPAALGTLPTPSDTLASAQAGYSPAPSLAATMAQTPSSIYPTSPALSPHPNMAAAAHQLKQETPQLMSAPQFTHQPPPPSRDQHQPPPQTQPPVTTMVTPATPSQPQTQPRQVQPTWYKPLPQFVPPNAFAQEMAGAGAAGGAPPFWTGGANPFTAPRSLASHQQQQQQHHQQQTFYHPPNPAQRLQPSPAGAPHQQQHHQPGWNPYYEGPGPTSGPNPNFGAGPGQSQNYNNLSLTLGLGLGLGLPPPPPGVTNEFYGGMFFHNNNGRNGSLSHEQQLELMDVLEAEGMSDIDSFLNLGQQPHHPVNQQQTQQQQQQLQQAQAQHQPPPPPQGQQQQQQQQQRGGGLHVHWQ</sequence>
<evidence type="ECO:0000256" key="1">
    <source>
        <dbReference type="ARBA" id="ARBA00004123"/>
    </source>
</evidence>
<feature type="compositionally biased region" description="Low complexity" evidence="8">
    <location>
        <begin position="904"/>
        <end position="915"/>
    </location>
</feature>
<dbReference type="CDD" id="cd00067">
    <property type="entry name" value="GAL4"/>
    <property type="match status" value="1"/>
</dbReference>
<evidence type="ECO:0000256" key="8">
    <source>
        <dbReference type="SAM" id="MobiDB-lite"/>
    </source>
</evidence>
<dbReference type="PANTHER" id="PTHR47782">
    <property type="entry name" value="ZN(II)2CYS6 TRANSCRIPTION FACTOR (EUROFUNG)-RELATED"/>
    <property type="match status" value="1"/>
</dbReference>
<feature type="region of interest" description="Disordered" evidence="8">
    <location>
        <begin position="810"/>
        <end position="854"/>
    </location>
</feature>
<keyword evidence="3" id="KW-0862">Zinc</keyword>
<evidence type="ECO:0000256" key="4">
    <source>
        <dbReference type="ARBA" id="ARBA00023015"/>
    </source>
</evidence>
<dbReference type="SMART" id="SM00906">
    <property type="entry name" value="Fungal_trans"/>
    <property type="match status" value="1"/>
</dbReference>
<feature type="domain" description="Zn(2)-C6 fungal-type" evidence="9">
    <location>
        <begin position="53"/>
        <end position="83"/>
    </location>
</feature>